<dbReference type="PROSITE" id="PS50110">
    <property type="entry name" value="RESPONSE_REGULATORY"/>
    <property type="match status" value="2"/>
</dbReference>
<dbReference type="SUPFAM" id="SSF52172">
    <property type="entry name" value="CheY-like"/>
    <property type="match status" value="2"/>
</dbReference>
<dbReference type="Gene3D" id="3.40.50.150">
    <property type="entry name" value="Vaccinia Virus protein VP39"/>
    <property type="match status" value="1"/>
</dbReference>
<feature type="domain" description="PAC" evidence="19">
    <location>
        <begin position="812"/>
        <end position="862"/>
    </location>
</feature>
<keyword evidence="6" id="KW-0808">Transferase</keyword>
<dbReference type="GO" id="GO:0000155">
    <property type="term" value="F:phosphorelay sensor kinase activity"/>
    <property type="evidence" value="ECO:0007669"/>
    <property type="project" value="InterPro"/>
</dbReference>
<dbReference type="InterPro" id="IPR011006">
    <property type="entry name" value="CheY-like_superfamily"/>
</dbReference>
<keyword evidence="11" id="KW-0804">Transcription</keyword>
<feature type="domain" description="CheR-type methyltransferase" evidence="21">
    <location>
        <begin position="235"/>
        <end position="476"/>
    </location>
</feature>
<dbReference type="PANTHER" id="PTHR24422:SF27">
    <property type="entry name" value="PROTEIN-GLUTAMATE O-METHYLTRANSFERASE"/>
    <property type="match status" value="1"/>
</dbReference>
<dbReference type="Gene3D" id="1.10.155.10">
    <property type="entry name" value="Chemotaxis receptor methyltransferase CheR, N-terminal domain"/>
    <property type="match status" value="1"/>
</dbReference>
<dbReference type="SMART" id="SM00387">
    <property type="entry name" value="HATPase_c"/>
    <property type="match status" value="1"/>
</dbReference>
<dbReference type="Gene3D" id="3.40.50.180">
    <property type="entry name" value="Methylesterase CheB, C-terminal domain"/>
    <property type="match status" value="1"/>
</dbReference>
<dbReference type="PROSITE" id="PS50043">
    <property type="entry name" value="HTH_LUXR_2"/>
    <property type="match status" value="1"/>
</dbReference>
<evidence type="ECO:0000256" key="8">
    <source>
        <dbReference type="ARBA" id="ARBA00023012"/>
    </source>
</evidence>
<evidence type="ECO:0000259" key="21">
    <source>
        <dbReference type="PROSITE" id="PS50123"/>
    </source>
</evidence>
<feature type="modified residue" description="4-aspartylphosphate" evidence="13">
    <location>
        <position position="1301"/>
    </location>
</feature>
<dbReference type="InterPro" id="IPR036804">
    <property type="entry name" value="CheR_N_sf"/>
</dbReference>
<keyword evidence="5" id="KW-0489">Methyltransferase</keyword>
<dbReference type="Gene3D" id="3.30.565.10">
    <property type="entry name" value="Histidine kinase-like ATPase, C-terminal domain"/>
    <property type="match status" value="1"/>
</dbReference>
<dbReference type="InterPro" id="IPR016032">
    <property type="entry name" value="Sig_transdc_resp-reg_C-effctor"/>
</dbReference>
<dbReference type="PROSITE" id="PS50109">
    <property type="entry name" value="HIS_KIN"/>
    <property type="match status" value="1"/>
</dbReference>
<feature type="domain" description="HTH luxR-type" evidence="16">
    <location>
        <begin position="1382"/>
        <end position="1447"/>
    </location>
</feature>
<dbReference type="InterPro" id="IPR050903">
    <property type="entry name" value="Bact_Chemotaxis_MeTrfase"/>
</dbReference>
<dbReference type="CDD" id="cd16434">
    <property type="entry name" value="CheB-CheR_fusion"/>
    <property type="match status" value="1"/>
</dbReference>
<dbReference type="Pfam" id="PF03705">
    <property type="entry name" value="CheR_N"/>
    <property type="match status" value="1"/>
</dbReference>
<name>A0A1W6N0Q1_9HYPH</name>
<evidence type="ECO:0000259" key="19">
    <source>
        <dbReference type="PROSITE" id="PS50113"/>
    </source>
</evidence>
<dbReference type="PROSITE" id="PS00622">
    <property type="entry name" value="HTH_LUXR_1"/>
    <property type="match status" value="1"/>
</dbReference>
<keyword evidence="14" id="KW-0175">Coiled coil</keyword>
<accession>A0A1W6N0Q1</accession>
<dbReference type="InterPro" id="IPR000780">
    <property type="entry name" value="CheR_MeTrfase"/>
</dbReference>
<dbReference type="InterPro" id="IPR036097">
    <property type="entry name" value="HisK_dim/P_sf"/>
</dbReference>
<dbReference type="Pfam" id="PF13596">
    <property type="entry name" value="PAS_10"/>
    <property type="match status" value="1"/>
</dbReference>
<dbReference type="PROSITE" id="PS50113">
    <property type="entry name" value="PAC"/>
    <property type="match status" value="1"/>
</dbReference>
<comment type="catalytic activity">
    <reaction evidence="2">
        <text>L-glutamyl-[protein] + S-adenosyl-L-methionine = [protein]-L-glutamate 5-O-methyl ester + S-adenosyl-L-homocysteine</text>
        <dbReference type="Rhea" id="RHEA:24452"/>
        <dbReference type="Rhea" id="RHEA-COMP:10208"/>
        <dbReference type="Rhea" id="RHEA-COMP:10311"/>
        <dbReference type="ChEBI" id="CHEBI:29973"/>
        <dbReference type="ChEBI" id="CHEBI:57856"/>
        <dbReference type="ChEBI" id="CHEBI:59789"/>
        <dbReference type="ChEBI" id="CHEBI:82795"/>
        <dbReference type="EC" id="2.1.1.80"/>
    </reaction>
</comment>
<comment type="catalytic activity">
    <reaction evidence="1">
        <text>ATP + protein L-histidine = ADP + protein N-phospho-L-histidine.</text>
        <dbReference type="EC" id="2.7.13.3"/>
    </reaction>
</comment>
<evidence type="ECO:0000256" key="3">
    <source>
        <dbReference type="ARBA" id="ARBA00022500"/>
    </source>
</evidence>
<dbReference type="InterPro" id="IPR029063">
    <property type="entry name" value="SAM-dependent_MTases_sf"/>
</dbReference>
<dbReference type="Pfam" id="PF00512">
    <property type="entry name" value="HisKA"/>
    <property type="match status" value="1"/>
</dbReference>
<dbReference type="PRINTS" id="PR00038">
    <property type="entry name" value="HTHLUXR"/>
</dbReference>
<gene>
    <name evidence="22" type="ORF">B1812_04350</name>
</gene>
<dbReference type="GO" id="GO:0008983">
    <property type="term" value="F:protein-glutamate O-methyltransferase activity"/>
    <property type="evidence" value="ECO:0007669"/>
    <property type="project" value="UniProtKB-EC"/>
</dbReference>
<dbReference type="CDD" id="cd17537">
    <property type="entry name" value="REC_FixJ"/>
    <property type="match status" value="1"/>
</dbReference>
<dbReference type="Pfam" id="PF01339">
    <property type="entry name" value="CheB_methylest"/>
    <property type="match status" value="1"/>
</dbReference>
<evidence type="ECO:0000256" key="10">
    <source>
        <dbReference type="ARBA" id="ARBA00023125"/>
    </source>
</evidence>
<evidence type="ECO:0000256" key="13">
    <source>
        <dbReference type="PROSITE-ProRule" id="PRU00169"/>
    </source>
</evidence>
<dbReference type="EMBL" id="CP019948">
    <property type="protein sequence ID" value="ARN83371.1"/>
    <property type="molecule type" value="Genomic_DNA"/>
</dbReference>
<evidence type="ECO:0000259" key="17">
    <source>
        <dbReference type="PROSITE" id="PS50109"/>
    </source>
</evidence>
<evidence type="ECO:0000256" key="5">
    <source>
        <dbReference type="ARBA" id="ARBA00022603"/>
    </source>
</evidence>
<dbReference type="Gene3D" id="3.40.50.2300">
    <property type="match status" value="2"/>
</dbReference>
<reference evidence="22 23" key="1">
    <citation type="submission" date="2017-02" db="EMBL/GenBank/DDBJ databases">
        <authorList>
            <person name="Peterson S.W."/>
        </authorList>
    </citation>
    <scope>NUCLEOTIDE SEQUENCE [LARGE SCALE GENOMIC DNA]</scope>
    <source>
        <strain evidence="22 23">S285</strain>
    </source>
</reference>
<dbReference type="PROSITE" id="PS50123">
    <property type="entry name" value="CHER"/>
    <property type="match status" value="1"/>
</dbReference>
<dbReference type="GO" id="GO:0003677">
    <property type="term" value="F:DNA binding"/>
    <property type="evidence" value="ECO:0007669"/>
    <property type="project" value="UniProtKB-KW"/>
</dbReference>
<feature type="domain" description="CheB-type methylesterase" evidence="20">
    <location>
        <begin position="31"/>
        <end position="217"/>
    </location>
</feature>
<evidence type="ECO:0000256" key="2">
    <source>
        <dbReference type="ARBA" id="ARBA00001541"/>
    </source>
</evidence>
<dbReference type="KEGG" id="mbry:B1812_04350"/>
<dbReference type="Gene3D" id="1.10.10.10">
    <property type="entry name" value="Winged helix-like DNA-binding domain superfamily/Winged helix DNA-binding domain"/>
    <property type="match status" value="1"/>
</dbReference>
<dbReference type="Pfam" id="PF00072">
    <property type="entry name" value="Response_reg"/>
    <property type="match status" value="2"/>
</dbReference>
<organism evidence="22 23">
    <name type="scientific">Methylocystis bryophila</name>
    <dbReference type="NCBI Taxonomy" id="655015"/>
    <lineage>
        <taxon>Bacteria</taxon>
        <taxon>Pseudomonadati</taxon>
        <taxon>Pseudomonadota</taxon>
        <taxon>Alphaproteobacteria</taxon>
        <taxon>Hyphomicrobiales</taxon>
        <taxon>Methylocystaceae</taxon>
        <taxon>Methylocystis</taxon>
    </lineage>
</organism>
<proteinExistence type="predicted"/>
<dbReference type="InterPro" id="IPR000700">
    <property type="entry name" value="PAS-assoc_C"/>
</dbReference>
<evidence type="ECO:0000256" key="1">
    <source>
        <dbReference type="ARBA" id="ARBA00000085"/>
    </source>
</evidence>
<dbReference type="InterPro" id="IPR001789">
    <property type="entry name" value="Sig_transdc_resp-reg_receiver"/>
</dbReference>
<evidence type="ECO:0000256" key="6">
    <source>
        <dbReference type="ARBA" id="ARBA00022679"/>
    </source>
</evidence>
<dbReference type="InterPro" id="IPR022641">
    <property type="entry name" value="CheR_N"/>
</dbReference>
<dbReference type="InterPro" id="IPR005467">
    <property type="entry name" value="His_kinase_dom"/>
</dbReference>
<evidence type="ECO:0000259" key="20">
    <source>
        <dbReference type="PROSITE" id="PS50122"/>
    </source>
</evidence>
<feature type="domain" description="Histidine kinase" evidence="17">
    <location>
        <begin position="880"/>
        <end position="1093"/>
    </location>
</feature>
<evidence type="ECO:0000256" key="15">
    <source>
        <dbReference type="SAM" id="MobiDB-lite"/>
    </source>
</evidence>
<sequence>MMTSPTSAKGDTAGSKNIRAVSPKDSPQRCAFPIVAIGASAGGLEAFRSFLDAQSPTSGMAFVMIQHLDPTHPSLMQELLSNHTSMTVAQAKDAAPLERNHVYLIPPGANLSVRDGLLRLTKPTQRRGARLPFDFFLASLAEACGKQAVCVVLSGTGSDGSVGLVAIKEKGGLVIAQDPEEAEFDGMPRSAIATDVVDIVGLVADIPELILARLHGAAPAAADVKKSHPLAASGEFSEIIALLRDKTGHDFSVYKEGTLQRRLEHRMNAVRIETPASYLKLLREKPAEIELLRKDLLIGVTQFFRGRLAFEYLSNEIIPELVNQQKDQRAIRIWCPGCSTGEEPYSLAMLFLEAFEELKRPARLQIFASDINADAVGFARDGLYSKTIEVDVAPDRLARFFTREDHHYRVAHELRDCVVFTVHDILADAPFSNIDLVCCRNLLIYLQPEAQHKILSFFHFALRDGGVLFLGPSEMVGSGERFESISKKHRIYRHMGRSRPGEVAFPAGAQTERMVSATAARPHFERAVDFDALSRRAVNDSFSLCSVLIDARQECLHISGAADKYLRVPLGVARNDLLVMVRGGLRPKLRAAIERAKHDRARVVVTDAQLEEDQASSTICIAVEPVKKHDDGMLLVSFLDGSFANPRTDRLAAPAPADGARVANLERRLAEVTVELEGALRDLDSAKEEQRRISEQAMSLNEEAQSTNEELVTSKEELQSVNEELTALNSQLHETLERQRNTSNDLQNILESSGIATIFLDEDLRIRFFTPAAMSLFRVISTDIGRPLADFTSLANDGDLIKDASIVLEEHRTIEREVKTHNGVWYNRVILPYRTHDGLVEGVVITFTNITEKKRAAEALAAATQAAEQANVAKSRFLAAASHDLRQPLQTIRLLQGLLANTSGNPDSQTLLKRLDATVGVMSGMLNTLLDINQLEAGVIQADIESFPLNELFEHLDADFGYHMRAQGLEWRVVSSTCVVRSDPRLLEQILRNLLSNAVKFTKRGKVLLGRRRRGKMMRIEVWDTGPGIPEEYRQAIFEEFHQIDNPARERSKGLGLGLAIVERLANLLDHPIDVKSRPGHGSMFSIGVPIESPALVASGSATGKLTVEPAQGNASILVIEDDPAIRELLEMLLRGAGYRPLGAADGVVALASSERPDLIVADFNLPNGPNGVEVISQLREKFHREIAAIVITGDISTQTLRAIAGLHCKHLGKPVETAELLRVVKNLLVSAAPEEKTEAVTRTPGEPSSGAIFVVDDDSSIRDAVREMLESHGWEVETFESCEAFLAALRPGRRGCLVIDAVLPGMDGLELLARLKADGITLPSIMITGHGDVSMAVKAMRAGVSDFIEKPFGHEELFASIKDALEQTTASGREQARRMAANAHLEGLTARERQILGLVLAGHPSKNIAADLGISQRTVENHRSAIMRKTGSRNIPALIRLAVAAE</sequence>
<dbReference type="SMART" id="SM00138">
    <property type="entry name" value="MeTrc"/>
    <property type="match status" value="1"/>
</dbReference>
<evidence type="ECO:0000259" key="18">
    <source>
        <dbReference type="PROSITE" id="PS50110"/>
    </source>
</evidence>
<dbReference type="SMART" id="SM00388">
    <property type="entry name" value="HisKA"/>
    <property type="match status" value="1"/>
</dbReference>
<dbReference type="InterPro" id="IPR003661">
    <property type="entry name" value="HisK_dim/P_dom"/>
</dbReference>
<evidence type="ECO:0000256" key="9">
    <source>
        <dbReference type="ARBA" id="ARBA00023015"/>
    </source>
</evidence>
<feature type="modified residue" description="4-aspartylphosphate" evidence="13">
    <location>
        <position position="1163"/>
    </location>
</feature>
<dbReference type="InterPro" id="IPR000014">
    <property type="entry name" value="PAS"/>
</dbReference>
<dbReference type="Gene3D" id="3.30.450.20">
    <property type="entry name" value="PAS domain"/>
    <property type="match status" value="1"/>
</dbReference>
<dbReference type="GO" id="GO:0005737">
    <property type="term" value="C:cytoplasm"/>
    <property type="evidence" value="ECO:0007669"/>
    <property type="project" value="InterPro"/>
</dbReference>
<keyword evidence="3 12" id="KW-0145">Chemotaxis</keyword>
<evidence type="ECO:0000256" key="14">
    <source>
        <dbReference type="SAM" id="Coils"/>
    </source>
</evidence>
<dbReference type="InterPro" id="IPR036890">
    <property type="entry name" value="HATPase_C_sf"/>
</dbReference>
<keyword evidence="7" id="KW-0949">S-adenosyl-L-methionine</keyword>
<dbReference type="SUPFAM" id="SSF55785">
    <property type="entry name" value="PYP-like sensor domain (PAS domain)"/>
    <property type="match status" value="1"/>
</dbReference>
<feature type="domain" description="Response regulatory" evidence="18">
    <location>
        <begin position="1116"/>
        <end position="1229"/>
    </location>
</feature>
<dbReference type="PANTHER" id="PTHR24422">
    <property type="entry name" value="CHEMOTAXIS PROTEIN METHYLTRANSFERASE"/>
    <property type="match status" value="1"/>
</dbReference>
<keyword evidence="8" id="KW-0902">Two-component regulatory system</keyword>
<dbReference type="InterPro" id="IPR000792">
    <property type="entry name" value="Tscrpt_reg_LuxR_C"/>
</dbReference>
<feature type="region of interest" description="Disordered" evidence="15">
    <location>
        <begin position="1"/>
        <end position="26"/>
    </location>
</feature>
<dbReference type="PROSITE" id="PS50122">
    <property type="entry name" value="CHEB"/>
    <property type="match status" value="1"/>
</dbReference>
<evidence type="ECO:0000256" key="12">
    <source>
        <dbReference type="PROSITE-ProRule" id="PRU00050"/>
    </source>
</evidence>
<dbReference type="SMART" id="SM00421">
    <property type="entry name" value="HTH_LUXR"/>
    <property type="match status" value="1"/>
</dbReference>
<dbReference type="CDD" id="cd00130">
    <property type="entry name" value="PAS"/>
    <property type="match status" value="1"/>
</dbReference>
<feature type="coiled-coil region" evidence="14">
    <location>
        <begin position="662"/>
        <end position="742"/>
    </location>
</feature>
<dbReference type="InterPro" id="IPR003594">
    <property type="entry name" value="HATPase_dom"/>
</dbReference>
<dbReference type="InterPro" id="IPR036388">
    <property type="entry name" value="WH-like_DNA-bd_sf"/>
</dbReference>
<keyword evidence="4 13" id="KW-0597">Phosphoprotein</keyword>
<keyword evidence="9" id="KW-0805">Transcription regulation</keyword>
<dbReference type="SUPFAM" id="SSF55874">
    <property type="entry name" value="ATPase domain of HSP90 chaperone/DNA topoisomerase II/histidine kinase"/>
    <property type="match status" value="1"/>
</dbReference>
<dbReference type="InterPro" id="IPR000673">
    <property type="entry name" value="Sig_transdc_resp-reg_Me-estase"/>
</dbReference>
<feature type="active site" evidence="12">
    <location>
        <position position="159"/>
    </location>
</feature>
<dbReference type="Gene3D" id="1.10.287.130">
    <property type="match status" value="1"/>
</dbReference>
<dbReference type="Pfam" id="PF01739">
    <property type="entry name" value="CheR"/>
    <property type="match status" value="1"/>
</dbReference>
<dbReference type="FunFam" id="3.30.565.10:FF:000049">
    <property type="entry name" value="Two-component sensor histidine kinase"/>
    <property type="match status" value="1"/>
</dbReference>
<protein>
    <recommendedName>
        <fullName evidence="24">Histidine kinase</fullName>
    </recommendedName>
</protein>
<dbReference type="Pfam" id="PF00196">
    <property type="entry name" value="GerE"/>
    <property type="match status" value="1"/>
</dbReference>
<dbReference type="InterPro" id="IPR035909">
    <property type="entry name" value="CheB_C"/>
</dbReference>
<dbReference type="PRINTS" id="PR00996">
    <property type="entry name" value="CHERMTFRASE"/>
</dbReference>
<evidence type="ECO:0000256" key="11">
    <source>
        <dbReference type="ARBA" id="ARBA00023163"/>
    </source>
</evidence>
<dbReference type="GO" id="GO:0008984">
    <property type="term" value="F:protein-glutamate methylesterase activity"/>
    <property type="evidence" value="ECO:0007669"/>
    <property type="project" value="InterPro"/>
</dbReference>
<dbReference type="FunFam" id="3.40.50.2300:FF:000018">
    <property type="entry name" value="DNA-binding transcriptional regulator NtrC"/>
    <property type="match status" value="1"/>
</dbReference>
<dbReference type="CDD" id="cd00082">
    <property type="entry name" value="HisKA"/>
    <property type="match status" value="1"/>
</dbReference>
<dbReference type="GO" id="GO:0006935">
    <property type="term" value="P:chemotaxis"/>
    <property type="evidence" value="ECO:0007669"/>
    <property type="project" value="UniProtKB-UniRule"/>
</dbReference>
<dbReference type="SUPFAM" id="SSF47384">
    <property type="entry name" value="Homodimeric domain of signal transducing histidine kinase"/>
    <property type="match status" value="1"/>
</dbReference>
<evidence type="ECO:0000256" key="7">
    <source>
        <dbReference type="ARBA" id="ARBA00022691"/>
    </source>
</evidence>
<feature type="active site" evidence="12">
    <location>
        <position position="67"/>
    </location>
</feature>
<dbReference type="Proteomes" id="UP000193978">
    <property type="component" value="Chromosome"/>
</dbReference>
<evidence type="ECO:0000313" key="23">
    <source>
        <dbReference type="Proteomes" id="UP000193978"/>
    </source>
</evidence>
<dbReference type="SUPFAM" id="SSF53335">
    <property type="entry name" value="S-adenosyl-L-methionine-dependent methyltransferases"/>
    <property type="match status" value="1"/>
</dbReference>
<feature type="active site" evidence="12">
    <location>
        <position position="40"/>
    </location>
</feature>
<evidence type="ECO:0000256" key="4">
    <source>
        <dbReference type="ARBA" id="ARBA00022553"/>
    </source>
</evidence>
<evidence type="ECO:0000259" key="16">
    <source>
        <dbReference type="PROSITE" id="PS50043"/>
    </source>
</evidence>
<dbReference type="InterPro" id="IPR022642">
    <property type="entry name" value="CheR_C"/>
</dbReference>
<dbReference type="InterPro" id="IPR035965">
    <property type="entry name" value="PAS-like_dom_sf"/>
</dbReference>
<keyword evidence="10" id="KW-0238">DNA-binding</keyword>
<evidence type="ECO:0000313" key="22">
    <source>
        <dbReference type="EMBL" id="ARN83371.1"/>
    </source>
</evidence>
<dbReference type="SMART" id="SM00448">
    <property type="entry name" value="REC"/>
    <property type="match status" value="2"/>
</dbReference>
<dbReference type="SUPFAM" id="SSF46894">
    <property type="entry name" value="C-terminal effector domain of the bipartite response regulators"/>
    <property type="match status" value="1"/>
</dbReference>
<dbReference type="SUPFAM" id="SSF47757">
    <property type="entry name" value="Chemotaxis receptor methyltransferase CheR, N-terminal domain"/>
    <property type="match status" value="1"/>
</dbReference>
<dbReference type="SUPFAM" id="SSF52738">
    <property type="entry name" value="Methylesterase CheB, C-terminal domain"/>
    <property type="match status" value="1"/>
</dbReference>
<keyword evidence="23" id="KW-1185">Reference proteome</keyword>
<feature type="domain" description="Response regulatory" evidence="18">
    <location>
        <begin position="1252"/>
        <end position="1366"/>
    </location>
</feature>
<dbReference type="GO" id="GO:0032259">
    <property type="term" value="P:methylation"/>
    <property type="evidence" value="ECO:0007669"/>
    <property type="project" value="UniProtKB-KW"/>
</dbReference>
<dbReference type="Pfam" id="PF02518">
    <property type="entry name" value="HATPase_c"/>
    <property type="match status" value="1"/>
</dbReference>
<evidence type="ECO:0008006" key="24">
    <source>
        <dbReference type="Google" id="ProtNLM"/>
    </source>
</evidence>
<keyword evidence="12" id="KW-0378">Hydrolase</keyword>
<dbReference type="STRING" id="655015.B1812_04350"/>
<dbReference type="GO" id="GO:0000156">
    <property type="term" value="F:phosphorelay response regulator activity"/>
    <property type="evidence" value="ECO:0007669"/>
    <property type="project" value="InterPro"/>
</dbReference>
<dbReference type="CDD" id="cd06170">
    <property type="entry name" value="LuxR_C_like"/>
    <property type="match status" value="1"/>
</dbReference>
<dbReference type="GO" id="GO:0006355">
    <property type="term" value="P:regulation of DNA-templated transcription"/>
    <property type="evidence" value="ECO:0007669"/>
    <property type="project" value="InterPro"/>
</dbReference>